<comment type="caution">
    <text evidence="2">The sequence shown here is derived from an EMBL/GenBank/DDBJ whole genome shotgun (WGS) entry which is preliminary data.</text>
</comment>
<dbReference type="SUPFAM" id="SSF52047">
    <property type="entry name" value="RNI-like"/>
    <property type="match status" value="1"/>
</dbReference>
<dbReference type="InterPro" id="IPR036047">
    <property type="entry name" value="F-box-like_dom_sf"/>
</dbReference>
<protein>
    <submittedName>
        <fullName evidence="2">FBD-associated F-box protein</fullName>
    </submittedName>
</protein>
<dbReference type="Gene3D" id="3.80.10.10">
    <property type="entry name" value="Ribonuclease Inhibitor"/>
    <property type="match status" value="1"/>
</dbReference>
<reference evidence="2 3" key="1">
    <citation type="submission" date="2024-04" db="EMBL/GenBank/DDBJ databases">
        <title>Genome assembly C_amara_ONT_v2.</title>
        <authorList>
            <person name="Yant L."/>
            <person name="Moore C."/>
            <person name="Slenker M."/>
        </authorList>
    </citation>
    <scope>NUCLEOTIDE SEQUENCE [LARGE SCALE GENOMIC DNA]</scope>
    <source>
        <tissue evidence="2">Leaf</tissue>
    </source>
</reference>
<feature type="domain" description="F-box" evidence="1">
    <location>
        <begin position="1"/>
        <end position="37"/>
    </location>
</feature>
<dbReference type="InterPro" id="IPR055411">
    <property type="entry name" value="LRR_FXL15/At3g58940/PEG3-like"/>
</dbReference>
<dbReference type="CDD" id="cd22160">
    <property type="entry name" value="F-box_AtFBL13-like"/>
    <property type="match status" value="1"/>
</dbReference>
<dbReference type="Gene3D" id="1.20.1280.50">
    <property type="match status" value="1"/>
</dbReference>
<organism evidence="2 3">
    <name type="scientific">Cardamine amara subsp. amara</name>
    <dbReference type="NCBI Taxonomy" id="228776"/>
    <lineage>
        <taxon>Eukaryota</taxon>
        <taxon>Viridiplantae</taxon>
        <taxon>Streptophyta</taxon>
        <taxon>Embryophyta</taxon>
        <taxon>Tracheophyta</taxon>
        <taxon>Spermatophyta</taxon>
        <taxon>Magnoliopsida</taxon>
        <taxon>eudicotyledons</taxon>
        <taxon>Gunneridae</taxon>
        <taxon>Pentapetalae</taxon>
        <taxon>rosids</taxon>
        <taxon>malvids</taxon>
        <taxon>Brassicales</taxon>
        <taxon>Brassicaceae</taxon>
        <taxon>Cardamineae</taxon>
        <taxon>Cardamine</taxon>
    </lineage>
</organism>
<sequence length="413" mass="47634">MDRISFLPDDFLLQILSLLPTKDVLKTSVLSKRWKYLWKLVHKLEYIDCDRNADHGRFLRFVDRTLLLSMAPVLESLHFELVRKCSESDIGFWVRIAVERGLRELNFEYGCAIDEPSRLPQSLFTCGTLVVLKLTNVSLMDVTFPVCFQFLKTLHLRWVIYLDDESPQKILSSCKVLEDLVVNRDRDDNLKIFSIRVPLLQKLIYCGRCATHDGDSEFVMNAPSLKYLEVVDHGYECTIEKMPEIVTANVEAIYWNTDNIISSLTSIKRLSLCLPSESPYPTGKIFHQLVELEFCTCDTEWDLLMSLLKHSPKLRVLKLNDRHDGIFGEELLHWDEPSSVPETLMFGLETFGWRNYRGGQIERELATFILKHSCRLKTAIFSPGVTTLEKKHQMLTELALMSRGSATCQLVFG</sequence>
<accession>A0ABD0ZX23</accession>
<proteinExistence type="predicted"/>
<dbReference type="SMART" id="SM00579">
    <property type="entry name" value="FBD"/>
    <property type="match status" value="1"/>
</dbReference>
<dbReference type="Pfam" id="PF24758">
    <property type="entry name" value="LRR_At5g56370"/>
    <property type="match status" value="1"/>
</dbReference>
<dbReference type="InterPro" id="IPR032675">
    <property type="entry name" value="LRR_dom_sf"/>
</dbReference>
<dbReference type="PANTHER" id="PTHR31900">
    <property type="entry name" value="F-BOX/RNI SUPERFAMILY PROTEIN-RELATED"/>
    <property type="match status" value="1"/>
</dbReference>
<dbReference type="Pfam" id="PF00646">
    <property type="entry name" value="F-box"/>
    <property type="match status" value="1"/>
</dbReference>
<evidence type="ECO:0000259" key="1">
    <source>
        <dbReference type="PROSITE" id="PS50181"/>
    </source>
</evidence>
<dbReference type="PANTHER" id="PTHR31900:SF34">
    <property type="entry name" value="EMB|CAB62440.1-RELATED"/>
    <property type="match status" value="1"/>
</dbReference>
<dbReference type="InterPro" id="IPR053781">
    <property type="entry name" value="F-box_AtFBL13-like"/>
</dbReference>
<dbReference type="InterPro" id="IPR001810">
    <property type="entry name" value="F-box_dom"/>
</dbReference>
<keyword evidence="3" id="KW-1185">Reference proteome</keyword>
<dbReference type="SMART" id="SM00256">
    <property type="entry name" value="FBOX"/>
    <property type="match status" value="1"/>
</dbReference>
<name>A0ABD0ZX23_CARAN</name>
<dbReference type="Proteomes" id="UP001558713">
    <property type="component" value="Unassembled WGS sequence"/>
</dbReference>
<dbReference type="EMBL" id="JBANAX010000732">
    <property type="protein sequence ID" value="KAL1195219.1"/>
    <property type="molecule type" value="Genomic_DNA"/>
</dbReference>
<dbReference type="AlphaFoldDB" id="A0ABD0ZX23"/>
<dbReference type="SUPFAM" id="SSF81383">
    <property type="entry name" value="F-box domain"/>
    <property type="match status" value="1"/>
</dbReference>
<dbReference type="InterPro" id="IPR050232">
    <property type="entry name" value="FBL13/AtMIF1-like"/>
</dbReference>
<dbReference type="InterPro" id="IPR006566">
    <property type="entry name" value="FBD"/>
</dbReference>
<evidence type="ECO:0000313" key="3">
    <source>
        <dbReference type="Proteomes" id="UP001558713"/>
    </source>
</evidence>
<dbReference type="PROSITE" id="PS50181">
    <property type="entry name" value="FBOX"/>
    <property type="match status" value="1"/>
</dbReference>
<dbReference type="Pfam" id="PF08387">
    <property type="entry name" value="FBD"/>
    <property type="match status" value="1"/>
</dbReference>
<gene>
    <name evidence="2" type="ORF">V5N11_029131</name>
</gene>
<evidence type="ECO:0000313" key="2">
    <source>
        <dbReference type="EMBL" id="KAL1195219.1"/>
    </source>
</evidence>